<dbReference type="AlphaFoldDB" id="A0A376CLB8"/>
<keyword evidence="6" id="KW-1185">Reference proteome</keyword>
<dbReference type="GO" id="GO:0003700">
    <property type="term" value="F:DNA-binding transcription factor activity"/>
    <property type="evidence" value="ECO:0007669"/>
    <property type="project" value="InterPro"/>
</dbReference>
<keyword evidence="1" id="KW-0805">Transcription regulation</keyword>
<dbReference type="OrthoDB" id="9810923at2"/>
<dbReference type="Proteomes" id="UP000254467">
    <property type="component" value="Unassembled WGS sequence"/>
</dbReference>
<dbReference type="NCBIfam" id="NF033788">
    <property type="entry name" value="HTH_metalloreg"/>
    <property type="match status" value="1"/>
</dbReference>
<dbReference type="EMBL" id="UFXQ01000001">
    <property type="protein sequence ID" value="STC69240.1"/>
    <property type="molecule type" value="Genomic_DNA"/>
</dbReference>
<dbReference type="PANTHER" id="PTHR43132:SF2">
    <property type="entry name" value="ARSENICAL RESISTANCE OPERON REPRESSOR ARSR-RELATED"/>
    <property type="match status" value="1"/>
</dbReference>
<dbReference type="PANTHER" id="PTHR43132">
    <property type="entry name" value="ARSENICAL RESISTANCE OPERON REPRESSOR ARSR-RELATED"/>
    <property type="match status" value="1"/>
</dbReference>
<reference evidence="5 6" key="1">
    <citation type="submission" date="2018-06" db="EMBL/GenBank/DDBJ databases">
        <authorList>
            <consortium name="Pathogen Informatics"/>
            <person name="Doyle S."/>
        </authorList>
    </citation>
    <scope>NUCLEOTIDE SEQUENCE [LARGE SCALE GENOMIC DNA]</scope>
    <source>
        <strain evidence="5 6">NCTC11862</strain>
    </source>
</reference>
<keyword evidence="2" id="KW-0238">DNA-binding</keyword>
<evidence type="ECO:0000256" key="3">
    <source>
        <dbReference type="ARBA" id="ARBA00023163"/>
    </source>
</evidence>
<evidence type="ECO:0000313" key="6">
    <source>
        <dbReference type="Proteomes" id="UP000254467"/>
    </source>
</evidence>
<keyword evidence="3" id="KW-0804">Transcription</keyword>
<dbReference type="RefSeq" id="WP_018582712.1">
    <property type="nucleotide sequence ID" value="NZ_LDYD01000001.1"/>
</dbReference>
<dbReference type="InterPro" id="IPR011991">
    <property type="entry name" value="ArsR-like_HTH"/>
</dbReference>
<dbReference type="GO" id="GO:0003677">
    <property type="term" value="F:DNA binding"/>
    <property type="evidence" value="ECO:0007669"/>
    <property type="project" value="UniProtKB-KW"/>
</dbReference>
<accession>A0A376CLB8</accession>
<dbReference type="STRING" id="35756.GCA_001044155_00038"/>
<evidence type="ECO:0000256" key="1">
    <source>
        <dbReference type="ARBA" id="ARBA00023015"/>
    </source>
</evidence>
<dbReference type="CDD" id="cd00090">
    <property type="entry name" value="HTH_ARSR"/>
    <property type="match status" value="1"/>
</dbReference>
<dbReference type="InterPro" id="IPR001845">
    <property type="entry name" value="HTH_ArsR_DNA-bd_dom"/>
</dbReference>
<dbReference type="InterPro" id="IPR036388">
    <property type="entry name" value="WH-like_DNA-bd_sf"/>
</dbReference>
<sequence>MAHDDHASHADAGPKEELEHNLALAEEWAGTFKILGDPTRLKLLSAIHFAGQFQYTVTELAEATEVRVATASAALRAMELNGTVKSQREGRSIHYGIADEHVHDLLHWIGTGHKHNH</sequence>
<dbReference type="InterPro" id="IPR051011">
    <property type="entry name" value="Metal_resp_trans_reg"/>
</dbReference>
<evidence type="ECO:0000256" key="2">
    <source>
        <dbReference type="ARBA" id="ARBA00023125"/>
    </source>
</evidence>
<gene>
    <name evidence="5" type="primary">czrA</name>
    <name evidence="5" type="ORF">NCTC11862_01024</name>
</gene>
<organism evidence="5 6">
    <name type="scientific">Corynebacterium pilosum</name>
    <dbReference type="NCBI Taxonomy" id="35756"/>
    <lineage>
        <taxon>Bacteria</taxon>
        <taxon>Bacillati</taxon>
        <taxon>Actinomycetota</taxon>
        <taxon>Actinomycetes</taxon>
        <taxon>Mycobacteriales</taxon>
        <taxon>Corynebacteriaceae</taxon>
        <taxon>Corynebacterium</taxon>
    </lineage>
</organism>
<evidence type="ECO:0000259" key="4">
    <source>
        <dbReference type="PROSITE" id="PS50987"/>
    </source>
</evidence>
<dbReference type="SUPFAM" id="SSF46785">
    <property type="entry name" value="Winged helix' DNA-binding domain"/>
    <property type="match status" value="1"/>
</dbReference>
<dbReference type="PRINTS" id="PR00778">
    <property type="entry name" value="HTHARSR"/>
</dbReference>
<name>A0A376CLB8_9CORY</name>
<dbReference type="PROSITE" id="PS50987">
    <property type="entry name" value="HTH_ARSR_2"/>
    <property type="match status" value="1"/>
</dbReference>
<dbReference type="Gene3D" id="1.10.10.10">
    <property type="entry name" value="Winged helix-like DNA-binding domain superfamily/Winged helix DNA-binding domain"/>
    <property type="match status" value="1"/>
</dbReference>
<dbReference type="InterPro" id="IPR036390">
    <property type="entry name" value="WH_DNA-bd_sf"/>
</dbReference>
<proteinExistence type="predicted"/>
<evidence type="ECO:0000313" key="5">
    <source>
        <dbReference type="EMBL" id="STC69240.1"/>
    </source>
</evidence>
<dbReference type="SMART" id="SM00418">
    <property type="entry name" value="HTH_ARSR"/>
    <property type="match status" value="1"/>
</dbReference>
<protein>
    <submittedName>
        <fullName evidence="5">Mercury resistance operon regulator MerR</fullName>
    </submittedName>
</protein>
<feature type="domain" description="HTH arsR-type" evidence="4">
    <location>
        <begin position="20"/>
        <end position="117"/>
    </location>
</feature>